<proteinExistence type="predicted"/>
<accession>A0A6C0BRP3</accession>
<dbReference type="AlphaFoldDB" id="A0A6C0BRP3"/>
<keyword evidence="1" id="KW-0812">Transmembrane</keyword>
<name>A0A6C0BRP3_9ZZZZ</name>
<keyword evidence="1" id="KW-1133">Transmembrane helix</keyword>
<dbReference type="EMBL" id="MN739228">
    <property type="protein sequence ID" value="QHS94652.1"/>
    <property type="molecule type" value="Genomic_DNA"/>
</dbReference>
<feature type="transmembrane region" description="Helical" evidence="1">
    <location>
        <begin position="86"/>
        <end position="112"/>
    </location>
</feature>
<feature type="transmembrane region" description="Helical" evidence="1">
    <location>
        <begin position="7"/>
        <end position="27"/>
    </location>
</feature>
<sequence length="120" mass="13936">MIDNIHVIVILNGIYDIACSLSILGIIDSPFLSIIHLNLFIFETNQLFKRCLAYWIFTYGIIRMTNSSKLIPYSYYIEALFFANEILNGTVYILPTLFVVVTSIFIGIWYHIEDLELFVE</sequence>
<evidence type="ECO:0000256" key="1">
    <source>
        <dbReference type="SAM" id="Phobius"/>
    </source>
</evidence>
<reference evidence="2" key="1">
    <citation type="journal article" date="2020" name="Nature">
        <title>Giant virus diversity and host interactions through global metagenomics.</title>
        <authorList>
            <person name="Schulz F."/>
            <person name="Roux S."/>
            <person name="Paez-Espino D."/>
            <person name="Jungbluth S."/>
            <person name="Walsh D.A."/>
            <person name="Denef V.J."/>
            <person name="McMahon K.D."/>
            <person name="Konstantinidis K.T."/>
            <person name="Eloe-Fadrosh E.A."/>
            <person name="Kyrpides N.C."/>
            <person name="Woyke T."/>
        </authorList>
    </citation>
    <scope>NUCLEOTIDE SEQUENCE</scope>
    <source>
        <strain evidence="2">GVMAG-M-3300018416-45</strain>
    </source>
</reference>
<organism evidence="2">
    <name type="scientific">viral metagenome</name>
    <dbReference type="NCBI Taxonomy" id="1070528"/>
    <lineage>
        <taxon>unclassified sequences</taxon>
        <taxon>metagenomes</taxon>
        <taxon>organismal metagenomes</taxon>
    </lineage>
</organism>
<protein>
    <submittedName>
        <fullName evidence="2">Uncharacterized protein</fullName>
    </submittedName>
</protein>
<keyword evidence="1" id="KW-0472">Membrane</keyword>
<evidence type="ECO:0000313" key="2">
    <source>
        <dbReference type="EMBL" id="QHS94652.1"/>
    </source>
</evidence>